<keyword evidence="4" id="KW-1185">Reference proteome</keyword>
<keyword evidence="2" id="KW-0614">Plasmid</keyword>
<name>A0A1H6BPH3_9EURY</name>
<evidence type="ECO:0000256" key="1">
    <source>
        <dbReference type="ARBA" id="ARBA00022801"/>
    </source>
</evidence>
<proteinExistence type="predicted"/>
<dbReference type="InterPro" id="IPR052043">
    <property type="entry name" value="PolySaccharide_Degr_Enz"/>
</dbReference>
<dbReference type="EMBL" id="CP031313">
    <property type="protein sequence ID" value="QCC49399.1"/>
    <property type="molecule type" value="Genomic_DNA"/>
</dbReference>
<evidence type="ECO:0000313" key="2">
    <source>
        <dbReference type="EMBL" id="QCC49399.1"/>
    </source>
</evidence>
<dbReference type="PANTHER" id="PTHR33886">
    <property type="entry name" value="UNSATURATED RHAMNOGALACTURONAN HYDROLASE (EUROFUNG)"/>
    <property type="match status" value="1"/>
</dbReference>
<reference evidence="2 5" key="2">
    <citation type="journal article" date="2019" name="Nat. Commun.">
        <title>A new type of DNA phosphorothioation-based antiviral system in archaea.</title>
        <authorList>
            <person name="Xiong L."/>
            <person name="Liu S."/>
            <person name="Chen S."/>
            <person name="Xiao Y."/>
            <person name="Zhu B."/>
            <person name="Gao Y."/>
            <person name="Zhang Y."/>
            <person name="Chen B."/>
            <person name="Luo J."/>
            <person name="Deng Z."/>
            <person name="Chen X."/>
            <person name="Wang L."/>
            <person name="Chen S."/>
        </authorList>
    </citation>
    <scope>NUCLEOTIDE SEQUENCE [LARGE SCALE GENOMIC DNA]</scope>
    <source>
        <strain evidence="2 5">CGMCC 1.10331</strain>
        <plasmid evidence="2 5">unnamed2</plasmid>
    </source>
</reference>
<dbReference type="PANTHER" id="PTHR33886:SF8">
    <property type="entry name" value="UNSATURATED RHAMNOGALACTURONAN HYDROLASE (EUROFUNG)"/>
    <property type="match status" value="1"/>
</dbReference>
<accession>A0A1H6BPH3</accession>
<evidence type="ECO:0000313" key="5">
    <source>
        <dbReference type="Proteomes" id="UP000296733"/>
    </source>
</evidence>
<dbReference type="OrthoDB" id="342798at2157"/>
<dbReference type="Pfam" id="PF07470">
    <property type="entry name" value="Glyco_hydro_88"/>
    <property type="match status" value="1"/>
</dbReference>
<dbReference type="SUPFAM" id="SSF48208">
    <property type="entry name" value="Six-hairpin glycosidases"/>
    <property type="match status" value="1"/>
</dbReference>
<dbReference type="Proteomes" id="UP000236740">
    <property type="component" value="Unassembled WGS sequence"/>
</dbReference>
<dbReference type="GO" id="GO:0016787">
    <property type="term" value="F:hydrolase activity"/>
    <property type="evidence" value="ECO:0007669"/>
    <property type="project" value="UniProtKB-KW"/>
</dbReference>
<dbReference type="InterPro" id="IPR012341">
    <property type="entry name" value="6hp_glycosidase-like_sf"/>
</dbReference>
<gene>
    <name evidence="2" type="ORF">DV707_16780</name>
    <name evidence="3" type="ORF">SAMN04488133_2908</name>
</gene>
<sequence>MATNLSTLVTRVADHLVDRDMENEDWRKGVALNGLLSTEREEYIQEARRIVNRAIETQTDEGKFNYDDPKPWMYGEDPYRAQCEPATLGHGVLEFYDRTGEDRYLEAARRQYEYLRDDAQRTEDGGIAYSTGPVGLWVDSVYMICPFFARYADLTGDEEAYDEAVTHIESQVRHLQDPHTGLFRHEWRETPNTYPESSLWARGNGWALAGILDTLLLMPDDHDGYETVAGVFHGLAEALLERQEGNGYWHHILDYRESSLETSATLQYSYAFARGSKVGLLDDEYAEAAERAFEVCKNVVDKDGKVRRVAVPPGGPDAPLGVTSYGNGWFLMAADQQR</sequence>
<dbReference type="InterPro" id="IPR008928">
    <property type="entry name" value="6-hairpin_glycosidase_sf"/>
</dbReference>
<evidence type="ECO:0000313" key="4">
    <source>
        <dbReference type="Proteomes" id="UP000236740"/>
    </source>
</evidence>
<dbReference type="AlphaFoldDB" id="A0A1H6BPH3"/>
<keyword evidence="1 3" id="KW-0378">Hydrolase</keyword>
<reference evidence="3 4" key="1">
    <citation type="submission" date="2016-10" db="EMBL/GenBank/DDBJ databases">
        <authorList>
            <person name="de Groot N.N."/>
        </authorList>
    </citation>
    <scope>NUCLEOTIDE SEQUENCE [LARGE SCALE GENOMIC DNA]</scope>
    <source>
        <strain evidence="3 4">CGMCC 1.10331</strain>
    </source>
</reference>
<dbReference type="Proteomes" id="UP000296733">
    <property type="component" value="Plasmid unnamed2"/>
</dbReference>
<dbReference type="Gene3D" id="1.50.10.10">
    <property type="match status" value="1"/>
</dbReference>
<protein>
    <submittedName>
        <fullName evidence="2">Glycosyl hydrolase family 88</fullName>
    </submittedName>
    <submittedName>
        <fullName evidence="3">Unsaturated rhamnogalacturonyl hydrolase</fullName>
    </submittedName>
</protein>
<organism evidence="3 4">
    <name type="scientific">Halobellus limi</name>
    <dbReference type="NCBI Taxonomy" id="699433"/>
    <lineage>
        <taxon>Archaea</taxon>
        <taxon>Methanobacteriati</taxon>
        <taxon>Methanobacteriota</taxon>
        <taxon>Stenosarchaea group</taxon>
        <taxon>Halobacteria</taxon>
        <taxon>Halobacteriales</taxon>
        <taxon>Haloferacaceae</taxon>
        <taxon>Halobellus</taxon>
    </lineage>
</organism>
<dbReference type="EMBL" id="FNVN01000005">
    <property type="protein sequence ID" value="SEG62593.1"/>
    <property type="molecule type" value="Genomic_DNA"/>
</dbReference>
<dbReference type="KEGG" id="hlm:DV707_16780"/>
<dbReference type="GO" id="GO:0005975">
    <property type="term" value="P:carbohydrate metabolic process"/>
    <property type="evidence" value="ECO:0007669"/>
    <property type="project" value="InterPro"/>
</dbReference>
<evidence type="ECO:0000313" key="3">
    <source>
        <dbReference type="EMBL" id="SEG62593.1"/>
    </source>
</evidence>
<dbReference type="InterPro" id="IPR010905">
    <property type="entry name" value="Glyco_hydro_88"/>
</dbReference>
<geneLocation type="plasmid" evidence="2">
    <name>unnamed2</name>
</geneLocation>